<gene>
    <name evidence="3" type="ORF">FIU01_01280</name>
</gene>
<organism evidence="3 4">
    <name type="scientific">Methylophilus medardicus</name>
    <dbReference type="NCBI Taxonomy" id="2588534"/>
    <lineage>
        <taxon>Bacteria</taxon>
        <taxon>Pseudomonadati</taxon>
        <taxon>Pseudomonadota</taxon>
        <taxon>Betaproteobacteria</taxon>
        <taxon>Nitrosomonadales</taxon>
        <taxon>Methylophilaceae</taxon>
        <taxon>Methylophilus</taxon>
    </lineage>
</organism>
<sequence>MTGKQAAFQQMLFEQIPQTKHLGMHIRHMTEDCLTMQGQFDLNKNHLNIVFGGSIAAISITTAWSFLQHRIALAGLHGALVIKQQTVKFLLPIRSDFECIASLHTNEDWAPFLTSYIQRGRARIQVNAQLRCEGKTCATFEGTFVLYQPSESAG</sequence>
<dbReference type="OrthoDB" id="572024at2"/>
<keyword evidence="1" id="KW-0472">Membrane</keyword>
<keyword evidence="1" id="KW-0812">Transmembrane</keyword>
<keyword evidence="1" id="KW-1133">Transmembrane helix</keyword>
<evidence type="ECO:0000313" key="3">
    <source>
        <dbReference type="EMBL" id="QDC43287.1"/>
    </source>
</evidence>
<dbReference type="KEGG" id="mmec:FIU01_01280"/>
<evidence type="ECO:0000313" key="4">
    <source>
        <dbReference type="Proteomes" id="UP000311008"/>
    </source>
</evidence>
<evidence type="ECO:0000256" key="1">
    <source>
        <dbReference type="SAM" id="Phobius"/>
    </source>
</evidence>
<protein>
    <submittedName>
        <fullName evidence="3">Transporter</fullName>
    </submittedName>
</protein>
<keyword evidence="4" id="KW-1185">Reference proteome</keyword>
<dbReference type="NCBIfam" id="TIGR02447">
    <property type="entry name" value="yiiD_Cterm"/>
    <property type="match status" value="1"/>
</dbReference>
<dbReference type="SUPFAM" id="SSF54637">
    <property type="entry name" value="Thioesterase/thiol ester dehydrase-isomerase"/>
    <property type="match status" value="1"/>
</dbReference>
<dbReference type="Gene3D" id="3.10.129.10">
    <property type="entry name" value="Hotdog Thioesterase"/>
    <property type="match status" value="1"/>
</dbReference>
<reference evidence="4" key="1">
    <citation type="journal article" date="2019" name="ISME J.">
        <title>Evolution in action: habitat transition from sediment to the pelagial leads to genome streamlining in Methylophilaceae.</title>
        <authorList>
            <person name="Salcher M."/>
            <person name="Schaefle D."/>
            <person name="Kaspar M."/>
            <person name="Neuenschwander S.M."/>
            <person name="Ghai R."/>
        </authorList>
    </citation>
    <scope>NUCLEOTIDE SEQUENCE [LARGE SCALE GENOMIC DNA]</scope>
    <source>
        <strain evidence="4">MMS-M-51</strain>
    </source>
</reference>
<name>A0A5B8CQ16_9PROT</name>
<evidence type="ECO:0000259" key="2">
    <source>
        <dbReference type="Pfam" id="PF09500"/>
    </source>
</evidence>
<feature type="domain" description="Thioesterase putative" evidence="2">
    <location>
        <begin position="7"/>
        <end position="146"/>
    </location>
</feature>
<dbReference type="Pfam" id="PF09500">
    <property type="entry name" value="YiiD_C"/>
    <property type="match status" value="1"/>
</dbReference>
<accession>A0A5B8CQ16</accession>
<dbReference type="EMBL" id="CP040946">
    <property type="protein sequence ID" value="QDC43287.1"/>
    <property type="molecule type" value="Genomic_DNA"/>
</dbReference>
<dbReference type="Proteomes" id="UP000311008">
    <property type="component" value="Chromosome"/>
</dbReference>
<feature type="transmembrane region" description="Helical" evidence="1">
    <location>
        <begin position="46"/>
        <end position="67"/>
    </location>
</feature>
<dbReference type="RefSeq" id="WP_140002198.1">
    <property type="nucleotide sequence ID" value="NZ_CP040946.1"/>
</dbReference>
<dbReference type="InterPro" id="IPR012660">
    <property type="entry name" value="YiiD_C"/>
</dbReference>
<proteinExistence type="predicted"/>
<dbReference type="InterPro" id="IPR029069">
    <property type="entry name" value="HotDog_dom_sf"/>
</dbReference>
<dbReference type="AlphaFoldDB" id="A0A5B8CQ16"/>